<keyword evidence="3" id="KW-1185">Reference proteome</keyword>
<dbReference type="InterPro" id="IPR011033">
    <property type="entry name" value="PRC_barrel-like_sf"/>
</dbReference>
<protein>
    <submittedName>
        <fullName evidence="2">PRC-barrel domain-containing protein</fullName>
    </submittedName>
</protein>
<evidence type="ECO:0000313" key="2">
    <source>
        <dbReference type="EMBL" id="UFZ05828.1"/>
    </source>
</evidence>
<name>A0ABY3RG72_9BRAD</name>
<feature type="domain" description="PRC-barrel" evidence="1">
    <location>
        <begin position="15"/>
        <end position="74"/>
    </location>
</feature>
<dbReference type="SUPFAM" id="SSF50346">
    <property type="entry name" value="PRC-barrel domain"/>
    <property type="match status" value="1"/>
</dbReference>
<evidence type="ECO:0000259" key="1">
    <source>
        <dbReference type="Pfam" id="PF05239"/>
    </source>
</evidence>
<proteinExistence type="predicted"/>
<sequence>MTSMLDEQEYGNLIGSDKVEGTAVYGADDTKIGTIERVMIDKLSGRVSYAVLGFGGFLGMGNDHYPLPWQSLKYDTRLGGYVTGVTETQLRAAPKYSDEREWDWGDLATGRKVNDYYGVPVA</sequence>
<evidence type="ECO:0000313" key="3">
    <source>
        <dbReference type="Proteomes" id="UP001431010"/>
    </source>
</evidence>
<accession>A0ABY3RG72</accession>
<dbReference type="Proteomes" id="UP001431010">
    <property type="component" value="Chromosome"/>
</dbReference>
<dbReference type="PANTHER" id="PTHR36505">
    <property type="entry name" value="BLR1072 PROTEIN"/>
    <property type="match status" value="1"/>
</dbReference>
<gene>
    <name evidence="2" type="ORF">LQG66_05835</name>
</gene>
<dbReference type="RefSeq" id="WP_231324362.1">
    <property type="nucleotide sequence ID" value="NZ_CP088156.1"/>
</dbReference>
<organism evidence="2 3">
    <name type="scientific">Bradyrhizobium ontarionense</name>
    <dbReference type="NCBI Taxonomy" id="2898149"/>
    <lineage>
        <taxon>Bacteria</taxon>
        <taxon>Pseudomonadati</taxon>
        <taxon>Pseudomonadota</taxon>
        <taxon>Alphaproteobacteria</taxon>
        <taxon>Hyphomicrobiales</taxon>
        <taxon>Nitrobacteraceae</taxon>
        <taxon>Bradyrhizobium</taxon>
    </lineage>
</organism>
<dbReference type="Pfam" id="PF05239">
    <property type="entry name" value="PRC"/>
    <property type="match status" value="1"/>
</dbReference>
<dbReference type="Gene3D" id="2.30.30.240">
    <property type="entry name" value="PRC-barrel domain"/>
    <property type="match status" value="1"/>
</dbReference>
<dbReference type="PANTHER" id="PTHR36505:SF1">
    <property type="entry name" value="BLR1072 PROTEIN"/>
    <property type="match status" value="1"/>
</dbReference>
<dbReference type="InterPro" id="IPR027275">
    <property type="entry name" value="PRC-brl_dom"/>
</dbReference>
<dbReference type="EMBL" id="CP088156">
    <property type="protein sequence ID" value="UFZ05828.1"/>
    <property type="molecule type" value="Genomic_DNA"/>
</dbReference>
<reference evidence="2" key="1">
    <citation type="journal article" date="2024" name="Antonie Van Leeuwenhoek">
        <title>Bradyrhizobium ontarionense sp. nov., a novel bacterial symbiont isolated from Aeschynomene indica (Indian jointvetch), harbours photosynthesis, nitrogen fixation and nitrous oxide (N2O) reductase genes.</title>
        <authorList>
            <person name="Bromfield E.S.P."/>
            <person name="Cloutier S."/>
        </authorList>
    </citation>
    <scope>NUCLEOTIDE SEQUENCE</scope>
    <source>
        <strain evidence="2">A19</strain>
    </source>
</reference>